<keyword evidence="1" id="KW-0732">Signal</keyword>
<dbReference type="InterPro" id="IPR036378">
    <property type="entry name" value="FAS1_dom_sf"/>
</dbReference>
<organism evidence="3 4">
    <name type="scientific">Nocardioides marinquilinus</name>
    <dbReference type="NCBI Taxonomy" id="1210400"/>
    <lineage>
        <taxon>Bacteria</taxon>
        <taxon>Bacillati</taxon>
        <taxon>Actinomycetota</taxon>
        <taxon>Actinomycetes</taxon>
        <taxon>Propionibacteriales</taxon>
        <taxon>Nocardioidaceae</taxon>
        <taxon>Nocardioides</taxon>
    </lineage>
</organism>
<reference evidence="4" key="1">
    <citation type="journal article" date="2019" name="Int. J. Syst. Evol. Microbiol.">
        <title>The Global Catalogue of Microorganisms (GCM) 10K type strain sequencing project: providing services to taxonomists for standard genome sequencing and annotation.</title>
        <authorList>
            <consortium name="The Broad Institute Genomics Platform"/>
            <consortium name="The Broad Institute Genome Sequencing Center for Infectious Disease"/>
            <person name="Wu L."/>
            <person name="Ma J."/>
        </authorList>
    </citation>
    <scope>NUCLEOTIDE SEQUENCE [LARGE SCALE GENOMIC DNA]</scope>
    <source>
        <strain evidence="4">JCM 18459</strain>
    </source>
</reference>
<dbReference type="PROSITE" id="PS50213">
    <property type="entry name" value="FAS1"/>
    <property type="match status" value="1"/>
</dbReference>
<dbReference type="Proteomes" id="UP001500221">
    <property type="component" value="Unassembled WGS sequence"/>
</dbReference>
<protein>
    <recommendedName>
        <fullName evidence="2">FAS1 domain-containing protein</fullName>
    </recommendedName>
</protein>
<sequence length="227" mass="24055">MPRPHLHRLAAGLAGAVALTSMAAFGAVGSASAADTGASVATKAAPKAKGVRSLATLLAADKGFDRNGQDFDIAEAAIMLVLEERPKSPVGLVADGKQPLTVFVPTDLAFKRLVADLTGKHAGTEHQTVRKLTRLVDVKTLETVLLYHVVTRSLASPYILDATADRESLTTAIGADIGLRPDRKTVRLVDADPNDLDPRLVPELIDINRGNRQVAHGINRVLRPADL</sequence>
<feature type="signal peptide" evidence="1">
    <location>
        <begin position="1"/>
        <end position="26"/>
    </location>
</feature>
<proteinExistence type="predicted"/>
<dbReference type="Gene3D" id="2.30.180.10">
    <property type="entry name" value="FAS1 domain"/>
    <property type="match status" value="1"/>
</dbReference>
<dbReference type="RefSeq" id="WP_345454695.1">
    <property type="nucleotide sequence ID" value="NZ_BAABKG010000001.1"/>
</dbReference>
<gene>
    <name evidence="3" type="ORF">GCM10023340_07690</name>
</gene>
<evidence type="ECO:0000313" key="3">
    <source>
        <dbReference type="EMBL" id="GAA5143072.1"/>
    </source>
</evidence>
<evidence type="ECO:0000313" key="4">
    <source>
        <dbReference type="Proteomes" id="UP001500221"/>
    </source>
</evidence>
<accession>A0ABP9PD87</accession>
<dbReference type="SMART" id="SM00554">
    <property type="entry name" value="FAS1"/>
    <property type="match status" value="1"/>
</dbReference>
<dbReference type="InterPro" id="IPR000782">
    <property type="entry name" value="FAS1_domain"/>
</dbReference>
<dbReference type="SUPFAM" id="SSF82153">
    <property type="entry name" value="FAS1 domain"/>
    <property type="match status" value="1"/>
</dbReference>
<evidence type="ECO:0000256" key="1">
    <source>
        <dbReference type="SAM" id="SignalP"/>
    </source>
</evidence>
<comment type="caution">
    <text evidence="3">The sequence shown here is derived from an EMBL/GenBank/DDBJ whole genome shotgun (WGS) entry which is preliminary data.</text>
</comment>
<dbReference type="Pfam" id="PF02469">
    <property type="entry name" value="Fasciclin"/>
    <property type="match status" value="1"/>
</dbReference>
<dbReference type="EMBL" id="BAABKG010000001">
    <property type="protein sequence ID" value="GAA5143072.1"/>
    <property type="molecule type" value="Genomic_DNA"/>
</dbReference>
<evidence type="ECO:0000259" key="2">
    <source>
        <dbReference type="PROSITE" id="PS50213"/>
    </source>
</evidence>
<feature type="chain" id="PRO_5047280557" description="FAS1 domain-containing protein" evidence="1">
    <location>
        <begin position="27"/>
        <end position="227"/>
    </location>
</feature>
<keyword evidence="4" id="KW-1185">Reference proteome</keyword>
<name>A0ABP9PD87_9ACTN</name>
<feature type="domain" description="FAS1" evidence="2">
    <location>
        <begin position="51"/>
        <end position="222"/>
    </location>
</feature>